<evidence type="ECO:0000256" key="7">
    <source>
        <dbReference type="ARBA" id="ARBA00037085"/>
    </source>
</evidence>
<keyword evidence="6 10" id="KW-0560">Oxidoreductase</keyword>
<dbReference type="InterPro" id="IPR036250">
    <property type="entry name" value="AcylCo_DH-like_C"/>
</dbReference>
<feature type="domain" description="Acyl-CoA dehydrogenase/oxidase N-terminal" evidence="13">
    <location>
        <begin position="16"/>
        <end position="126"/>
    </location>
</feature>
<evidence type="ECO:0000256" key="4">
    <source>
        <dbReference type="ARBA" id="ARBA00022630"/>
    </source>
</evidence>
<comment type="pathway">
    <text evidence="2">Siderophore biosynthesis; mycobactin biosynthesis.</text>
</comment>
<dbReference type="Gene3D" id="1.20.140.10">
    <property type="entry name" value="Butyryl-CoA Dehydrogenase, subunit A, domain 3"/>
    <property type="match status" value="1"/>
</dbReference>
<evidence type="ECO:0000259" key="12">
    <source>
        <dbReference type="Pfam" id="PF02770"/>
    </source>
</evidence>
<dbReference type="GO" id="GO:0033539">
    <property type="term" value="P:fatty acid beta-oxidation using acyl-CoA dehydrogenase"/>
    <property type="evidence" value="ECO:0007669"/>
    <property type="project" value="TreeGrafter"/>
</dbReference>
<dbReference type="InterPro" id="IPR006091">
    <property type="entry name" value="Acyl-CoA_Oxase/DH_mid-dom"/>
</dbReference>
<dbReference type="PANTHER" id="PTHR48083">
    <property type="entry name" value="MEDIUM-CHAIN SPECIFIC ACYL-COA DEHYDROGENASE, MITOCHONDRIAL-RELATED"/>
    <property type="match status" value="1"/>
</dbReference>
<dbReference type="GO" id="GO:0005737">
    <property type="term" value="C:cytoplasm"/>
    <property type="evidence" value="ECO:0007669"/>
    <property type="project" value="TreeGrafter"/>
</dbReference>
<dbReference type="SUPFAM" id="SSF47203">
    <property type="entry name" value="Acyl-CoA dehydrogenase C-terminal domain-like"/>
    <property type="match status" value="1"/>
</dbReference>
<dbReference type="PANTHER" id="PTHR48083:SF20">
    <property type="entry name" value="LONG-CHAIN SPECIFIC ACYL-COA DEHYDROGENASE, MITOCHONDRIAL"/>
    <property type="match status" value="1"/>
</dbReference>
<comment type="similarity">
    <text evidence="3 10">Belongs to the acyl-CoA dehydrogenase family.</text>
</comment>
<evidence type="ECO:0000259" key="11">
    <source>
        <dbReference type="Pfam" id="PF00441"/>
    </source>
</evidence>
<dbReference type="FunFam" id="1.20.140.10:FF:000001">
    <property type="entry name" value="Acyl-CoA dehydrogenase"/>
    <property type="match status" value="1"/>
</dbReference>
<keyword evidence="15" id="KW-1185">Reference proteome</keyword>
<gene>
    <name evidence="14" type="ORF">DDF67_19735</name>
</gene>
<evidence type="ECO:0000259" key="13">
    <source>
        <dbReference type="Pfam" id="PF02771"/>
    </source>
</evidence>
<dbReference type="InterPro" id="IPR013786">
    <property type="entry name" value="AcylCoA_DH/ox_N"/>
</dbReference>
<comment type="caution">
    <text evidence="14">The sequence shown here is derived from an EMBL/GenBank/DDBJ whole genome shotgun (WGS) entry which is preliminary data.</text>
</comment>
<organism evidence="14 15">
    <name type="scientific">Caulobacter endophyticus</name>
    <dbReference type="NCBI Taxonomy" id="2172652"/>
    <lineage>
        <taxon>Bacteria</taxon>
        <taxon>Pseudomonadati</taxon>
        <taxon>Pseudomonadota</taxon>
        <taxon>Alphaproteobacteria</taxon>
        <taxon>Caulobacterales</taxon>
        <taxon>Caulobacteraceae</taxon>
        <taxon>Caulobacter</taxon>
    </lineage>
</organism>
<feature type="domain" description="Acyl-CoA oxidase/dehydrogenase middle" evidence="12">
    <location>
        <begin position="130"/>
        <end position="230"/>
    </location>
</feature>
<dbReference type="EMBL" id="QDKQ01000065">
    <property type="protein sequence ID" value="PVM84391.1"/>
    <property type="molecule type" value="Genomic_DNA"/>
</dbReference>
<evidence type="ECO:0000256" key="10">
    <source>
        <dbReference type="RuleBase" id="RU362125"/>
    </source>
</evidence>
<accession>A0A2T9JL21</accession>
<dbReference type="AlphaFoldDB" id="A0A2T9JL21"/>
<dbReference type="Pfam" id="PF02771">
    <property type="entry name" value="Acyl-CoA_dh_N"/>
    <property type="match status" value="1"/>
</dbReference>
<dbReference type="Pfam" id="PF02770">
    <property type="entry name" value="Acyl-CoA_dh_M"/>
    <property type="match status" value="1"/>
</dbReference>
<dbReference type="Gene3D" id="2.40.110.10">
    <property type="entry name" value="Butyryl-CoA Dehydrogenase, subunit A, domain 2"/>
    <property type="match status" value="1"/>
</dbReference>
<evidence type="ECO:0000256" key="2">
    <source>
        <dbReference type="ARBA" id="ARBA00005102"/>
    </source>
</evidence>
<dbReference type="GO" id="GO:0003995">
    <property type="term" value="F:acyl-CoA dehydrogenase activity"/>
    <property type="evidence" value="ECO:0007669"/>
    <property type="project" value="InterPro"/>
</dbReference>
<dbReference type="InterPro" id="IPR037069">
    <property type="entry name" value="AcylCoA_DH/ox_N_sf"/>
</dbReference>
<dbReference type="FunFam" id="2.40.110.10:FF:000002">
    <property type="entry name" value="Acyl-CoA dehydrogenase fadE12"/>
    <property type="match status" value="1"/>
</dbReference>
<dbReference type="InterPro" id="IPR050741">
    <property type="entry name" value="Acyl-CoA_dehydrogenase"/>
</dbReference>
<protein>
    <recommendedName>
        <fullName evidence="8">Acyl-[acyl-carrier-protein] dehydrogenase MbtN</fullName>
    </recommendedName>
    <alternativeName>
        <fullName evidence="9">Mycobactin synthase protein N</fullName>
    </alternativeName>
</protein>
<dbReference type="Proteomes" id="UP000245073">
    <property type="component" value="Unassembled WGS sequence"/>
</dbReference>
<dbReference type="PROSITE" id="PS00073">
    <property type="entry name" value="ACYL_COA_DH_2"/>
    <property type="match status" value="1"/>
</dbReference>
<dbReference type="InterPro" id="IPR006089">
    <property type="entry name" value="Acyl-CoA_DH_CS"/>
</dbReference>
<name>A0A2T9JL21_9CAUL</name>
<dbReference type="GO" id="GO:0050660">
    <property type="term" value="F:flavin adenine dinucleotide binding"/>
    <property type="evidence" value="ECO:0007669"/>
    <property type="project" value="InterPro"/>
</dbReference>
<evidence type="ECO:0000256" key="9">
    <source>
        <dbReference type="ARBA" id="ARBA00042660"/>
    </source>
</evidence>
<feature type="domain" description="Acyl-CoA dehydrogenase/oxidase C-terminal" evidence="11">
    <location>
        <begin position="243"/>
        <end position="390"/>
    </location>
</feature>
<dbReference type="PROSITE" id="PS00072">
    <property type="entry name" value="ACYL_COA_DH_1"/>
    <property type="match status" value="1"/>
</dbReference>
<dbReference type="InterPro" id="IPR046373">
    <property type="entry name" value="Acyl-CoA_Oxase/DH_mid-dom_sf"/>
</dbReference>
<dbReference type="RefSeq" id="WP_109102542.1">
    <property type="nucleotide sequence ID" value="NZ_QDKQ01000065.1"/>
</dbReference>
<comment type="function">
    <text evidence="7">Catalyzes the dehydrogenation at the alpha-beta position of ACP-bound acyl chains. This results in the introduction of a double bond in the lipidic chain, which is further transferred to the epsilon-amino group of lysine residue in the mycobactin core by MbtK.</text>
</comment>
<dbReference type="Pfam" id="PF00441">
    <property type="entry name" value="Acyl-CoA_dh_1"/>
    <property type="match status" value="1"/>
</dbReference>
<dbReference type="OrthoDB" id="9775090at2"/>
<evidence type="ECO:0000256" key="3">
    <source>
        <dbReference type="ARBA" id="ARBA00009347"/>
    </source>
</evidence>
<dbReference type="InterPro" id="IPR009100">
    <property type="entry name" value="AcylCoA_DH/oxidase_NM_dom_sf"/>
</dbReference>
<dbReference type="InterPro" id="IPR009075">
    <property type="entry name" value="AcylCo_DH/oxidase_C"/>
</dbReference>
<evidence type="ECO:0000256" key="6">
    <source>
        <dbReference type="ARBA" id="ARBA00023002"/>
    </source>
</evidence>
<sequence>MSVLDVAKPAFMAEEDIAIFEDAVGKFFDEHAPENVVATWRKNHCVDRAMWNKAGEAGLLGLSTPEEYGGSGGDYRHEVVLMEQLGKKGVDGFGASLHNAIVMPYIFHYGTEEQKQRWLPRLSTGELVGAIAMTEPGAGSDLQGVKTSARKVGNQYVVNGSKTFITNGQTANLIIVVAKTDPAGGARGTSLVVVETDGEDGPIGGFERGRNLDKLGHEAQDTSELFFNDVKIPTENLLGTEEGQGFFQLMAQLPQERLNIAVQGMATIERALELTIAYVKERQAFGKPIIAFQNTQFVLAECKTEATVAKVFVNHCIERHLKGDLDASTASMAKYWVTDLENKIVDRCLQLFGGYGFMNEYPIARMYKDSRVQRIYGGTNEIMKLLIARTL</sequence>
<keyword evidence="5 10" id="KW-0274">FAD</keyword>
<proteinExistence type="inferred from homology"/>
<evidence type="ECO:0000256" key="1">
    <source>
        <dbReference type="ARBA" id="ARBA00001974"/>
    </source>
</evidence>
<evidence type="ECO:0000313" key="14">
    <source>
        <dbReference type="EMBL" id="PVM84391.1"/>
    </source>
</evidence>
<evidence type="ECO:0000256" key="8">
    <source>
        <dbReference type="ARBA" id="ARBA00040394"/>
    </source>
</evidence>
<dbReference type="Gene3D" id="1.10.540.10">
    <property type="entry name" value="Acyl-CoA dehydrogenase/oxidase, N-terminal domain"/>
    <property type="match status" value="1"/>
</dbReference>
<evidence type="ECO:0000256" key="5">
    <source>
        <dbReference type="ARBA" id="ARBA00022827"/>
    </source>
</evidence>
<evidence type="ECO:0000313" key="15">
    <source>
        <dbReference type="Proteomes" id="UP000245073"/>
    </source>
</evidence>
<reference evidence="14 15" key="1">
    <citation type="submission" date="2018-04" db="EMBL/GenBank/DDBJ databases">
        <title>The genome sequence of Caulobacter sp. 744.</title>
        <authorList>
            <person name="Gao J."/>
            <person name="Sun J."/>
        </authorList>
    </citation>
    <scope>NUCLEOTIDE SEQUENCE [LARGE SCALE GENOMIC DNA]</scope>
    <source>
        <strain evidence="14 15">774</strain>
    </source>
</reference>
<keyword evidence="4 10" id="KW-0285">Flavoprotein</keyword>
<comment type="cofactor">
    <cofactor evidence="1 10">
        <name>FAD</name>
        <dbReference type="ChEBI" id="CHEBI:57692"/>
    </cofactor>
</comment>
<dbReference type="SUPFAM" id="SSF56645">
    <property type="entry name" value="Acyl-CoA dehydrogenase NM domain-like"/>
    <property type="match status" value="1"/>
</dbReference>